<evidence type="ECO:0000313" key="2">
    <source>
        <dbReference type="Proteomes" id="UP001158067"/>
    </source>
</evidence>
<name>A0ABY1QR87_9BACT</name>
<reference evidence="1 2" key="1">
    <citation type="submission" date="2017-05" db="EMBL/GenBank/DDBJ databases">
        <authorList>
            <person name="Varghese N."/>
            <person name="Submissions S."/>
        </authorList>
    </citation>
    <scope>NUCLEOTIDE SEQUENCE [LARGE SCALE GENOMIC DNA]</scope>
    <source>
        <strain evidence="1 2">DSM 25457</strain>
    </source>
</reference>
<proteinExistence type="predicted"/>
<dbReference type="InterPro" id="IPR036249">
    <property type="entry name" value="Thioredoxin-like_sf"/>
</dbReference>
<comment type="caution">
    <text evidence="1">The sequence shown here is derived from an EMBL/GenBank/DDBJ whole genome shotgun (WGS) entry which is preliminary data.</text>
</comment>
<dbReference type="Proteomes" id="UP001158067">
    <property type="component" value="Unassembled WGS sequence"/>
</dbReference>
<organism evidence="1 2">
    <name type="scientific">Neorhodopirellula lusitana</name>
    <dbReference type="NCBI Taxonomy" id="445327"/>
    <lineage>
        <taxon>Bacteria</taxon>
        <taxon>Pseudomonadati</taxon>
        <taxon>Planctomycetota</taxon>
        <taxon>Planctomycetia</taxon>
        <taxon>Pirellulales</taxon>
        <taxon>Pirellulaceae</taxon>
        <taxon>Neorhodopirellula</taxon>
    </lineage>
</organism>
<dbReference type="Gene3D" id="3.40.30.10">
    <property type="entry name" value="Glutaredoxin"/>
    <property type="match status" value="1"/>
</dbReference>
<gene>
    <name evidence="1" type="ORF">SAMN06265222_11972</name>
</gene>
<sequence>MGWKISLIAILLPGVVGMSQLMSYSNTPGETRTTVPQVIPTELISTTLSDEKRAQSKVLVFYHPHCPCTRATIRSLQRLESMFAPDTQIVGYAYQPASKDDNWIETTTTQALRSLQNATVLADRDAQACEDFEIVTSGHVLVYDHNGELKFSGGITPSRGHEGSCASGTAFLNSVNGKTNAEQSWPVFGCPIVRNGEGP</sequence>
<dbReference type="SUPFAM" id="SSF52833">
    <property type="entry name" value="Thioredoxin-like"/>
    <property type="match status" value="1"/>
</dbReference>
<evidence type="ECO:0000313" key="1">
    <source>
        <dbReference type="EMBL" id="SMP75553.1"/>
    </source>
</evidence>
<accession>A0ABY1QR87</accession>
<protein>
    <submittedName>
        <fullName evidence="1">AhpC/TSA family protein</fullName>
    </submittedName>
</protein>
<keyword evidence="2" id="KW-1185">Reference proteome</keyword>
<dbReference type="EMBL" id="FXUG01000019">
    <property type="protein sequence ID" value="SMP75553.1"/>
    <property type="molecule type" value="Genomic_DNA"/>
</dbReference>
<dbReference type="RefSeq" id="WP_283435082.1">
    <property type="nucleotide sequence ID" value="NZ_FXUG01000019.1"/>
</dbReference>